<sequence length="57" mass="6000">MSGLRWVKSSHSSNNGDCVEVAFAAGAVLARDSKSPDAGRLAFSPAAWRALVVRVAR</sequence>
<accession>K0JT70</accession>
<feature type="domain" description="DUF397" evidence="1">
    <location>
        <begin position="4"/>
        <end position="55"/>
    </location>
</feature>
<dbReference type="EMBL" id="HE804045">
    <property type="protein sequence ID" value="CCH28024.1"/>
    <property type="molecule type" value="Genomic_DNA"/>
</dbReference>
<dbReference type="KEGG" id="sesp:BN6_06960"/>
<dbReference type="HOGENOM" id="CLU_131550_2_1_11"/>
<evidence type="ECO:0000313" key="3">
    <source>
        <dbReference type="Proteomes" id="UP000006281"/>
    </source>
</evidence>
<dbReference type="RefSeq" id="WP_015098138.1">
    <property type="nucleotide sequence ID" value="NC_019673.1"/>
</dbReference>
<dbReference type="InterPro" id="IPR007278">
    <property type="entry name" value="DUF397"/>
</dbReference>
<keyword evidence="3" id="KW-1185">Reference proteome</keyword>
<dbReference type="AlphaFoldDB" id="K0JT70"/>
<gene>
    <name evidence="2" type="ordered locus">BN6_06960</name>
</gene>
<evidence type="ECO:0000259" key="1">
    <source>
        <dbReference type="Pfam" id="PF04149"/>
    </source>
</evidence>
<organism evidence="2 3">
    <name type="scientific">Saccharothrix espanaensis (strain ATCC 51144 / DSM 44229 / JCM 9112 / NBRC 15066 / NRRL 15764)</name>
    <dbReference type="NCBI Taxonomy" id="1179773"/>
    <lineage>
        <taxon>Bacteria</taxon>
        <taxon>Bacillati</taxon>
        <taxon>Actinomycetota</taxon>
        <taxon>Actinomycetes</taxon>
        <taxon>Pseudonocardiales</taxon>
        <taxon>Pseudonocardiaceae</taxon>
        <taxon>Saccharothrix</taxon>
    </lineage>
</organism>
<proteinExistence type="predicted"/>
<dbReference type="Pfam" id="PF04149">
    <property type="entry name" value="DUF397"/>
    <property type="match status" value="1"/>
</dbReference>
<evidence type="ECO:0000313" key="2">
    <source>
        <dbReference type="EMBL" id="CCH28024.1"/>
    </source>
</evidence>
<reference evidence="2 3" key="1">
    <citation type="journal article" date="2012" name="BMC Genomics">
        <title>Complete genome sequence of Saccharothrix espanaensis DSM 44229T and comparison to the other completely sequenced Pseudonocardiaceae.</title>
        <authorList>
            <person name="Strobel T."/>
            <person name="Al-Dilaimi A."/>
            <person name="Blom J."/>
            <person name="Gessner A."/>
            <person name="Kalinowski J."/>
            <person name="Luzhetska M."/>
            <person name="Puhler A."/>
            <person name="Szczepanowski R."/>
            <person name="Bechthold A."/>
            <person name="Ruckert C."/>
        </authorList>
    </citation>
    <scope>NUCLEOTIDE SEQUENCE [LARGE SCALE GENOMIC DNA]</scope>
    <source>
        <strain evidence="3">ATCC 51144 / DSM 44229 / JCM 9112 / NBRC 15066 / NRRL 15764</strain>
    </source>
</reference>
<dbReference type="STRING" id="1179773.BN6_06960"/>
<dbReference type="Proteomes" id="UP000006281">
    <property type="component" value="Chromosome"/>
</dbReference>
<dbReference type="PATRIC" id="fig|1179773.3.peg.701"/>
<protein>
    <recommendedName>
        <fullName evidence="1">DUF397 domain-containing protein</fullName>
    </recommendedName>
</protein>
<dbReference type="OrthoDB" id="3430276at2"/>
<dbReference type="BioCyc" id="SESP1179773:BN6_RS43210-MONOMER"/>
<name>K0JT70_SACES</name>